<gene>
    <name evidence="1" type="ORF">CTheo_7856</name>
</gene>
<accession>A0A5N5QBB6</accession>
<reference evidence="1 2" key="1">
    <citation type="journal article" date="2019" name="Fungal Biol. Biotechnol.">
        <title>Draft genome sequence of fastidious pathogen Ceratobasidium theobromae, which causes vascular-streak dieback in Theobroma cacao.</title>
        <authorList>
            <person name="Ali S.S."/>
            <person name="Asman A."/>
            <person name="Shao J."/>
            <person name="Firmansyah A.P."/>
            <person name="Susilo A.W."/>
            <person name="Rosmana A."/>
            <person name="McMahon P."/>
            <person name="Junaid M."/>
            <person name="Guest D."/>
            <person name="Kheng T.Y."/>
            <person name="Meinhardt L.W."/>
            <person name="Bailey B.A."/>
        </authorList>
    </citation>
    <scope>NUCLEOTIDE SEQUENCE [LARGE SCALE GENOMIC DNA]</scope>
    <source>
        <strain evidence="1 2">CT2</strain>
    </source>
</reference>
<evidence type="ECO:0000313" key="1">
    <source>
        <dbReference type="EMBL" id="KAB5588701.1"/>
    </source>
</evidence>
<evidence type="ECO:0000313" key="2">
    <source>
        <dbReference type="Proteomes" id="UP000383932"/>
    </source>
</evidence>
<keyword evidence="2" id="KW-1185">Reference proteome</keyword>
<dbReference type="SUPFAM" id="SSF50923">
    <property type="entry name" value="Hemopexin-like domain"/>
    <property type="match status" value="1"/>
</dbReference>
<dbReference type="InterPro" id="IPR036375">
    <property type="entry name" value="Hemopexin-like_dom_sf"/>
</dbReference>
<dbReference type="Proteomes" id="UP000383932">
    <property type="component" value="Unassembled WGS sequence"/>
</dbReference>
<name>A0A5N5QBB6_9AGAM</name>
<proteinExistence type="predicted"/>
<dbReference type="EMBL" id="SSOP01000387">
    <property type="protein sequence ID" value="KAB5588701.1"/>
    <property type="molecule type" value="Genomic_DNA"/>
</dbReference>
<dbReference type="OrthoDB" id="6613063at2759"/>
<dbReference type="Gene3D" id="2.110.10.10">
    <property type="entry name" value="Hemopexin-like domain"/>
    <property type="match status" value="1"/>
</dbReference>
<protein>
    <submittedName>
        <fullName evidence="1">Uncharacterized protein</fullName>
    </submittedName>
</protein>
<organism evidence="1 2">
    <name type="scientific">Ceratobasidium theobromae</name>
    <dbReference type="NCBI Taxonomy" id="1582974"/>
    <lineage>
        <taxon>Eukaryota</taxon>
        <taxon>Fungi</taxon>
        <taxon>Dikarya</taxon>
        <taxon>Basidiomycota</taxon>
        <taxon>Agaricomycotina</taxon>
        <taxon>Agaricomycetes</taxon>
        <taxon>Cantharellales</taxon>
        <taxon>Ceratobasidiaceae</taxon>
        <taxon>Ceratobasidium</taxon>
    </lineage>
</organism>
<sequence>MGRVEYGLFEFQKDKNEDDPNAEIEMIDAIGYGRLDFILAITLSRSQEFHIDIPTTHILAHITEAKDVEGDGATEILRFSHFGRSVVLDITSIKHVAGRVFTQGMRQTGEWAIVDRSEGVARTDFQVDEHGSDDEEVDQAYFFSGEHYVRVRWTEGVVNDELLEGPTPIKYLWPQTGFDQIDTIIPWPGQHDGAYIFSGDYYVRVRSIDSSGDHTPPHQNAVVSRSWSSLHKAGFYW</sequence>
<dbReference type="AlphaFoldDB" id="A0A5N5QBB6"/>
<comment type="caution">
    <text evidence="1">The sequence shown here is derived from an EMBL/GenBank/DDBJ whole genome shotgun (WGS) entry which is preliminary data.</text>
</comment>